<dbReference type="AlphaFoldDB" id="A0A381X2V5"/>
<feature type="region of interest" description="Disordered" evidence="1">
    <location>
        <begin position="21"/>
        <end position="40"/>
    </location>
</feature>
<accession>A0A381X2V5</accession>
<organism evidence="2">
    <name type="scientific">marine metagenome</name>
    <dbReference type="NCBI Taxonomy" id="408172"/>
    <lineage>
        <taxon>unclassified sequences</taxon>
        <taxon>metagenomes</taxon>
        <taxon>ecological metagenomes</taxon>
    </lineage>
</organism>
<reference evidence="2" key="1">
    <citation type="submission" date="2018-05" db="EMBL/GenBank/DDBJ databases">
        <authorList>
            <person name="Lanie J.A."/>
            <person name="Ng W.-L."/>
            <person name="Kazmierczak K.M."/>
            <person name="Andrzejewski T.M."/>
            <person name="Davidsen T.M."/>
            <person name="Wayne K.J."/>
            <person name="Tettelin H."/>
            <person name="Glass J.I."/>
            <person name="Rusch D."/>
            <person name="Podicherti R."/>
            <person name="Tsui H.-C.T."/>
            <person name="Winkler M.E."/>
        </authorList>
    </citation>
    <scope>NUCLEOTIDE SEQUENCE</scope>
</reference>
<feature type="non-terminal residue" evidence="2">
    <location>
        <position position="40"/>
    </location>
</feature>
<gene>
    <name evidence="2" type="ORF">METZ01_LOCUS111397</name>
</gene>
<protein>
    <submittedName>
        <fullName evidence="2">Uncharacterized protein</fullName>
    </submittedName>
</protein>
<evidence type="ECO:0000313" key="2">
    <source>
        <dbReference type="EMBL" id="SVA58543.1"/>
    </source>
</evidence>
<evidence type="ECO:0000256" key="1">
    <source>
        <dbReference type="SAM" id="MobiDB-lite"/>
    </source>
</evidence>
<dbReference type="EMBL" id="UINC01013571">
    <property type="protein sequence ID" value="SVA58543.1"/>
    <property type="molecule type" value="Genomic_DNA"/>
</dbReference>
<name>A0A381X2V5_9ZZZZ</name>
<sequence length="40" mass="4464">MGKYKTLVFIAVAVFQFFGPVMGQSSLPNNENSDVQTLER</sequence>
<feature type="compositionally biased region" description="Polar residues" evidence="1">
    <location>
        <begin position="23"/>
        <end position="40"/>
    </location>
</feature>
<proteinExistence type="predicted"/>